<keyword evidence="2" id="KW-0560">Oxidoreductase</keyword>
<dbReference type="InterPro" id="IPR029068">
    <property type="entry name" value="Glyas_Bleomycin-R_OHBP_Dase"/>
</dbReference>
<feature type="domain" description="VOC" evidence="1">
    <location>
        <begin position="5"/>
        <end position="123"/>
    </location>
</feature>
<name>A0A372ZIQ9_9ACTN</name>
<dbReference type="Proteomes" id="UP000263377">
    <property type="component" value="Unassembled WGS sequence"/>
</dbReference>
<evidence type="ECO:0000313" key="3">
    <source>
        <dbReference type="Proteomes" id="UP000263377"/>
    </source>
</evidence>
<proteinExistence type="predicted"/>
<dbReference type="InterPro" id="IPR004360">
    <property type="entry name" value="Glyas_Fos-R_dOase_dom"/>
</dbReference>
<keyword evidence="2" id="KW-0223">Dioxygenase</keyword>
<protein>
    <submittedName>
        <fullName evidence="2">Glyoxalase/bleomycin resistance/dioxygenase family protein</fullName>
    </submittedName>
</protein>
<keyword evidence="3" id="KW-1185">Reference proteome</keyword>
<accession>A0A372ZIQ9</accession>
<reference evidence="2 3" key="1">
    <citation type="submission" date="2018-08" db="EMBL/GenBank/DDBJ databases">
        <title>Diversity &amp; Physiological Properties of Lignin-Decomposing Actinobacteria from Soil.</title>
        <authorList>
            <person name="Roh S.G."/>
            <person name="Kim S.B."/>
        </authorList>
    </citation>
    <scope>NUCLEOTIDE SEQUENCE [LARGE SCALE GENOMIC DNA]</scope>
    <source>
        <strain evidence="2 3">MMS17-GH009</strain>
    </source>
</reference>
<sequence length="126" mass="13456">MLGDAPLQAVIPATDLARAKAFYTDTLGLKLAEEGEEEFVCDCGGTQFTVYRTPSGGQAAHTLASFKVADLDGEMAGLRDRGITFEEYDFPGLQTVNGVAEGEGMRAAWFKDSEGNIVCVSQRVGQ</sequence>
<dbReference type="EMBL" id="QVIG01000003">
    <property type="protein sequence ID" value="RGD55738.1"/>
    <property type="molecule type" value="Genomic_DNA"/>
</dbReference>
<dbReference type="Pfam" id="PF00903">
    <property type="entry name" value="Glyoxalase"/>
    <property type="match status" value="1"/>
</dbReference>
<dbReference type="AlphaFoldDB" id="A0A372ZIQ9"/>
<comment type="caution">
    <text evidence="2">The sequence shown here is derived from an EMBL/GenBank/DDBJ whole genome shotgun (WGS) entry which is preliminary data.</text>
</comment>
<dbReference type="GO" id="GO:0051213">
    <property type="term" value="F:dioxygenase activity"/>
    <property type="evidence" value="ECO:0007669"/>
    <property type="project" value="UniProtKB-KW"/>
</dbReference>
<evidence type="ECO:0000259" key="1">
    <source>
        <dbReference type="PROSITE" id="PS51819"/>
    </source>
</evidence>
<gene>
    <name evidence="2" type="ORF">DR950_41185</name>
</gene>
<dbReference type="Gene3D" id="3.10.180.10">
    <property type="entry name" value="2,3-Dihydroxybiphenyl 1,2-Dioxygenase, domain 1"/>
    <property type="match status" value="1"/>
</dbReference>
<dbReference type="SUPFAM" id="SSF54593">
    <property type="entry name" value="Glyoxalase/Bleomycin resistance protein/Dihydroxybiphenyl dioxygenase"/>
    <property type="match status" value="1"/>
</dbReference>
<dbReference type="RefSeq" id="WP_049652838.1">
    <property type="nucleotide sequence ID" value="NZ_QVIG01000003.1"/>
</dbReference>
<organism evidence="2 3">
    <name type="scientific">Kitasatospora xanthocidica</name>
    <dbReference type="NCBI Taxonomy" id="83382"/>
    <lineage>
        <taxon>Bacteria</taxon>
        <taxon>Bacillati</taxon>
        <taxon>Actinomycetota</taxon>
        <taxon>Actinomycetes</taxon>
        <taxon>Kitasatosporales</taxon>
        <taxon>Streptomycetaceae</taxon>
        <taxon>Kitasatospora</taxon>
    </lineage>
</organism>
<evidence type="ECO:0000313" key="2">
    <source>
        <dbReference type="EMBL" id="RGD55738.1"/>
    </source>
</evidence>
<dbReference type="InterPro" id="IPR037523">
    <property type="entry name" value="VOC_core"/>
</dbReference>
<dbReference type="PROSITE" id="PS51819">
    <property type="entry name" value="VOC"/>
    <property type="match status" value="1"/>
</dbReference>